<evidence type="ECO:0008006" key="5">
    <source>
        <dbReference type="Google" id="ProtNLM"/>
    </source>
</evidence>
<comment type="caution">
    <text evidence="3">The sequence shown here is derived from an EMBL/GenBank/DDBJ whole genome shotgun (WGS) entry which is preliminary data.</text>
</comment>
<gene>
    <name evidence="3" type="ORF">SteCoe_38443</name>
</gene>
<keyword evidence="4" id="KW-1185">Reference proteome</keyword>
<dbReference type="GO" id="GO:0000428">
    <property type="term" value="C:DNA-directed RNA polymerase complex"/>
    <property type="evidence" value="ECO:0007669"/>
    <property type="project" value="UniProtKB-KW"/>
</dbReference>
<dbReference type="OrthoDB" id="10250504at2759"/>
<evidence type="ECO:0000256" key="2">
    <source>
        <dbReference type="ARBA" id="ARBA00023163"/>
    </source>
</evidence>
<dbReference type="EMBL" id="MPUH01002211">
    <property type="protein sequence ID" value="OMJ65340.1"/>
    <property type="molecule type" value="Genomic_DNA"/>
</dbReference>
<dbReference type="Proteomes" id="UP000187209">
    <property type="component" value="Unassembled WGS sequence"/>
</dbReference>
<evidence type="ECO:0000313" key="3">
    <source>
        <dbReference type="EMBL" id="OMJ65340.1"/>
    </source>
</evidence>
<name>A0A1R2ALQ5_9CILI</name>
<sequence length="160" mass="18440">MEVLKKTLKSYIPVDFRYTKNVKQGLKAYLETRIFKWDTQIQGIIKSYGKIRILDKNCRILEESGVILVYTHYTVYYYKPNLGGKLEAIIKNWNSSNIGGLVDNFNAVITCSNGCFENGTWKDINSSEIKKDLKVVFILEKIDIEGEMVRLVGRDPYVLS</sequence>
<dbReference type="AlphaFoldDB" id="A0A1R2ALQ5"/>
<keyword evidence="2" id="KW-0804">Transcription</keyword>
<protein>
    <recommendedName>
        <fullName evidence="5">RNA polymerase Rpb7-like N-terminal domain-containing protein</fullName>
    </recommendedName>
</protein>
<dbReference type="InterPro" id="IPR036898">
    <property type="entry name" value="RNA_pol_Rpb7-like_N_sf"/>
</dbReference>
<evidence type="ECO:0000313" key="4">
    <source>
        <dbReference type="Proteomes" id="UP000187209"/>
    </source>
</evidence>
<keyword evidence="1" id="KW-0240">DNA-directed RNA polymerase</keyword>
<proteinExistence type="predicted"/>
<evidence type="ECO:0000256" key="1">
    <source>
        <dbReference type="ARBA" id="ARBA00022478"/>
    </source>
</evidence>
<dbReference type="Gene3D" id="3.30.1490.120">
    <property type="entry name" value="RNA polymerase Rpb7-like, N-terminal domain"/>
    <property type="match status" value="1"/>
</dbReference>
<organism evidence="3 4">
    <name type="scientific">Stentor coeruleus</name>
    <dbReference type="NCBI Taxonomy" id="5963"/>
    <lineage>
        <taxon>Eukaryota</taxon>
        <taxon>Sar</taxon>
        <taxon>Alveolata</taxon>
        <taxon>Ciliophora</taxon>
        <taxon>Postciliodesmatophora</taxon>
        <taxon>Heterotrichea</taxon>
        <taxon>Heterotrichida</taxon>
        <taxon>Stentoridae</taxon>
        <taxon>Stentor</taxon>
    </lineage>
</organism>
<accession>A0A1R2ALQ5</accession>
<reference evidence="3 4" key="1">
    <citation type="submission" date="2016-11" db="EMBL/GenBank/DDBJ databases">
        <title>The macronuclear genome of Stentor coeruleus: a giant cell with tiny introns.</title>
        <authorList>
            <person name="Slabodnick M."/>
            <person name="Ruby J.G."/>
            <person name="Reiff S.B."/>
            <person name="Swart E.C."/>
            <person name="Gosai S."/>
            <person name="Prabakaran S."/>
            <person name="Witkowska E."/>
            <person name="Larue G.E."/>
            <person name="Fisher S."/>
            <person name="Freeman R.M."/>
            <person name="Gunawardena J."/>
            <person name="Chu W."/>
            <person name="Stover N.A."/>
            <person name="Gregory B.D."/>
            <person name="Nowacki M."/>
            <person name="Derisi J."/>
            <person name="Roy S.W."/>
            <person name="Marshall W.F."/>
            <person name="Sood P."/>
        </authorList>
    </citation>
    <scope>NUCLEOTIDE SEQUENCE [LARGE SCALE GENOMIC DNA]</scope>
    <source>
        <strain evidence="3">WM001</strain>
    </source>
</reference>